<comment type="caution">
    <text evidence="1">The sequence shown here is derived from an EMBL/GenBank/DDBJ whole genome shotgun (WGS) entry which is preliminary data.</text>
</comment>
<reference evidence="1 2" key="1">
    <citation type="submission" date="2020-04" db="EMBL/GenBank/DDBJ databases">
        <title>Sequencing and Assembly of C. fimi.</title>
        <authorList>
            <person name="Ramsey A.R."/>
        </authorList>
    </citation>
    <scope>NUCLEOTIDE SEQUENCE [LARGE SCALE GENOMIC DNA]</scope>
    <source>
        <strain evidence="1 2">SB</strain>
    </source>
</reference>
<keyword evidence="2" id="KW-1185">Reference proteome</keyword>
<accession>A0A7Y0LVS7</accession>
<dbReference type="Proteomes" id="UP000562124">
    <property type="component" value="Unassembled WGS sequence"/>
</dbReference>
<name>A0A7Y0LVS7_CELFI</name>
<gene>
    <name evidence="1" type="ORF">HIR71_01095</name>
</gene>
<evidence type="ECO:0000313" key="2">
    <source>
        <dbReference type="Proteomes" id="UP000562124"/>
    </source>
</evidence>
<protein>
    <submittedName>
        <fullName evidence="1">Uncharacterized protein</fullName>
    </submittedName>
</protein>
<dbReference type="EMBL" id="JABCJJ010000001">
    <property type="protein sequence ID" value="NMR18834.1"/>
    <property type="molecule type" value="Genomic_DNA"/>
</dbReference>
<sequence>MTDSTAQGTGVALLVLAGLASITLAGCIPLDRTPPIANLVNHRTAPVTLTLTGVEVEPQEFPAKEGDRVLAAERTWIEGKDTCVGDGFIVTDTATGTVLDTSDQPVCGDTTIRVKEDGTVT</sequence>
<organism evidence="1 2">
    <name type="scientific">Cellulomonas fimi</name>
    <dbReference type="NCBI Taxonomy" id="1708"/>
    <lineage>
        <taxon>Bacteria</taxon>
        <taxon>Bacillati</taxon>
        <taxon>Actinomycetota</taxon>
        <taxon>Actinomycetes</taxon>
        <taxon>Micrococcales</taxon>
        <taxon>Cellulomonadaceae</taxon>
        <taxon>Cellulomonas</taxon>
    </lineage>
</organism>
<proteinExistence type="predicted"/>
<dbReference type="RefSeq" id="WP_169322746.1">
    <property type="nucleotide sequence ID" value="NZ_JABCJJ010000001.1"/>
</dbReference>
<evidence type="ECO:0000313" key="1">
    <source>
        <dbReference type="EMBL" id="NMR18834.1"/>
    </source>
</evidence>
<dbReference type="AlphaFoldDB" id="A0A7Y0LVS7"/>